<dbReference type="Pfam" id="PF26639">
    <property type="entry name" value="Het-6_barrel"/>
    <property type="match status" value="1"/>
</dbReference>
<evidence type="ECO:0000256" key="1">
    <source>
        <dbReference type="SAM" id="MobiDB-lite"/>
    </source>
</evidence>
<name>A0A9N9Y6R1_9HYPO</name>
<feature type="domain" description="Heterokaryon incompatibility" evidence="2">
    <location>
        <begin position="109"/>
        <end position="260"/>
    </location>
</feature>
<dbReference type="OrthoDB" id="2157530at2759"/>
<evidence type="ECO:0000259" key="2">
    <source>
        <dbReference type="Pfam" id="PF06985"/>
    </source>
</evidence>
<dbReference type="PANTHER" id="PTHR24148:SF64">
    <property type="entry name" value="HETEROKARYON INCOMPATIBILITY DOMAIN-CONTAINING PROTEIN"/>
    <property type="match status" value="1"/>
</dbReference>
<dbReference type="Proteomes" id="UP000754883">
    <property type="component" value="Unassembled WGS sequence"/>
</dbReference>
<evidence type="ECO:0000313" key="3">
    <source>
        <dbReference type="EMBL" id="CAG9993688.1"/>
    </source>
</evidence>
<reference evidence="4" key="1">
    <citation type="submission" date="2019-06" db="EMBL/GenBank/DDBJ databases">
        <authorList>
            <person name="Broberg M."/>
        </authorList>
    </citation>
    <scope>NUCLEOTIDE SEQUENCE [LARGE SCALE GENOMIC DNA]</scope>
</reference>
<sequence length="773" mass="85938">MPIKKPPPEKSLPNEYPEFDFALRRDTADVDYIPRIEGGYFRAGLHRPSRPSTGLLPYQYSPLPSSSEYVRCLILQPGQADDDVVISLEPIRLRGSGDKSSDETKTASFEALSYTWGTSRRDRPITCEGGEIFVTRSLDLALRRLRRSKGPPRRLWADSICIHQADPDEKGAQVALMGDIYLRAERVLIYLGAHDYDLAKEAISLISDINTTKLHEIVSKDDVAIPFAQNDDPIIADERWKAFSLMLRQIWFTRGWTIQEAWLAQNAVVLWGDNDLEVPWLDLVRAYLWVEGRAANAGLGLRHDLTMAEVHRTMFARARPAEAHALGVDDCDGSFLELLEQARVVAMTDPRDRIYAFLSLAAAAGGEGGSDADLIRTIQPNYKDSFHHSYLEFARSYVRSSRDGRLLHHVVHDDETLADTQLPTWVPRWNIGYYNSRIPIGPTCMTVELLDLSPVAGQPENSTSNDADSSSTREWCLKTHGVLMDTVTSVISLPAPEALEIEEHIVPLLASTWFDLEEAVEGGPPLAYAPHMVTTAVLRCLTMGRHAGDPETWPDHMLEYCQHVKTLTLDWLRRRGKVDESGDEEKEDKTVALEEEEGQQQVREFTPPQGEEPESNPQDFLELVVAELARQGISLPVGSGEKVTENDPASKTPEAEDHQQGGRIDSSSGVDKVHDIVKSSTRNRVFVRTARGYYGLAPGPTTAGDVLAVLSGGYVPFALRPVAGGRQDGNAGCFKVIGQTWVESAMLGPVCDEGPGWQDWRAWGAEEEEIILL</sequence>
<dbReference type="AlphaFoldDB" id="A0A9N9Y6R1"/>
<dbReference type="PANTHER" id="PTHR24148">
    <property type="entry name" value="ANKYRIN REPEAT DOMAIN-CONTAINING PROTEIN 39 HOMOLOG-RELATED"/>
    <property type="match status" value="1"/>
</dbReference>
<reference evidence="3 4" key="2">
    <citation type="submission" date="2021-10" db="EMBL/GenBank/DDBJ databases">
        <authorList>
            <person name="Piombo E."/>
        </authorList>
    </citation>
    <scope>NUCLEOTIDE SEQUENCE [LARGE SCALE GENOMIC DNA]</scope>
</reference>
<organism evidence="3 4">
    <name type="scientific">Clonostachys byssicola</name>
    <dbReference type="NCBI Taxonomy" id="160290"/>
    <lineage>
        <taxon>Eukaryota</taxon>
        <taxon>Fungi</taxon>
        <taxon>Dikarya</taxon>
        <taxon>Ascomycota</taxon>
        <taxon>Pezizomycotina</taxon>
        <taxon>Sordariomycetes</taxon>
        <taxon>Hypocreomycetidae</taxon>
        <taxon>Hypocreales</taxon>
        <taxon>Bionectriaceae</taxon>
        <taxon>Clonostachys</taxon>
    </lineage>
</organism>
<gene>
    <name evidence="3" type="ORF">CBYS24578_00004369</name>
</gene>
<dbReference type="Pfam" id="PF06985">
    <property type="entry name" value="HET"/>
    <property type="match status" value="1"/>
</dbReference>
<feature type="region of interest" description="Disordered" evidence="1">
    <location>
        <begin position="636"/>
        <end position="673"/>
    </location>
</feature>
<protein>
    <recommendedName>
        <fullName evidence="2">Heterokaryon incompatibility domain-containing protein</fullName>
    </recommendedName>
</protein>
<dbReference type="InterPro" id="IPR052895">
    <property type="entry name" value="HetReg/Transcr_Mod"/>
</dbReference>
<accession>A0A9N9Y6R1</accession>
<evidence type="ECO:0000313" key="4">
    <source>
        <dbReference type="Proteomes" id="UP000754883"/>
    </source>
</evidence>
<comment type="caution">
    <text evidence="3">The sequence shown here is derived from an EMBL/GenBank/DDBJ whole genome shotgun (WGS) entry which is preliminary data.</text>
</comment>
<keyword evidence="4" id="KW-1185">Reference proteome</keyword>
<dbReference type="EMBL" id="CABFNO020001523">
    <property type="protein sequence ID" value="CAG9993688.1"/>
    <property type="molecule type" value="Genomic_DNA"/>
</dbReference>
<feature type="region of interest" description="Disordered" evidence="1">
    <location>
        <begin position="577"/>
        <end position="616"/>
    </location>
</feature>
<dbReference type="InterPro" id="IPR010730">
    <property type="entry name" value="HET"/>
</dbReference>
<proteinExistence type="predicted"/>